<dbReference type="InterPro" id="IPR016161">
    <property type="entry name" value="Ald_DH/histidinol_DH"/>
</dbReference>
<evidence type="ECO:0000256" key="2">
    <source>
        <dbReference type="ARBA" id="ARBA00023002"/>
    </source>
</evidence>
<dbReference type="InterPro" id="IPR016163">
    <property type="entry name" value="Ald_DH_C"/>
</dbReference>
<keyword evidence="7" id="KW-1185">Reference proteome</keyword>
<evidence type="ECO:0000313" key="7">
    <source>
        <dbReference type="Proteomes" id="UP000198853"/>
    </source>
</evidence>
<dbReference type="Gene3D" id="3.40.309.10">
    <property type="entry name" value="Aldehyde Dehydrogenase, Chain A, domain 2"/>
    <property type="match status" value="1"/>
</dbReference>
<comment type="similarity">
    <text evidence="1 4">Belongs to the aldehyde dehydrogenase family.</text>
</comment>
<gene>
    <name evidence="6" type="ORF">SAMN04488123_12714</name>
</gene>
<evidence type="ECO:0000256" key="1">
    <source>
        <dbReference type="ARBA" id="ARBA00009986"/>
    </source>
</evidence>
<feature type="domain" description="Aldehyde dehydrogenase" evidence="5">
    <location>
        <begin position="11"/>
        <end position="475"/>
    </location>
</feature>
<evidence type="ECO:0000313" key="6">
    <source>
        <dbReference type="EMBL" id="SDJ27957.1"/>
    </source>
</evidence>
<evidence type="ECO:0000256" key="4">
    <source>
        <dbReference type="RuleBase" id="RU003345"/>
    </source>
</evidence>
<dbReference type="FunFam" id="3.40.605.10:FF:000007">
    <property type="entry name" value="NAD/NADP-dependent betaine aldehyde dehydrogenase"/>
    <property type="match status" value="1"/>
</dbReference>
<protein>
    <submittedName>
        <fullName evidence="6">Betaine-aldehyde dehydrogenase</fullName>
    </submittedName>
</protein>
<accession>A0A1G8SFK3</accession>
<dbReference type="PANTHER" id="PTHR11699">
    <property type="entry name" value="ALDEHYDE DEHYDROGENASE-RELATED"/>
    <property type="match status" value="1"/>
</dbReference>
<dbReference type="PROSITE" id="PS00687">
    <property type="entry name" value="ALDEHYDE_DEHYDR_GLU"/>
    <property type="match status" value="1"/>
</dbReference>
<dbReference type="SUPFAM" id="SSF53720">
    <property type="entry name" value="ALDH-like"/>
    <property type="match status" value="1"/>
</dbReference>
<name>A0A1G8SFK3_9BACI</name>
<dbReference type="Proteomes" id="UP000198853">
    <property type="component" value="Unassembled WGS sequence"/>
</dbReference>
<dbReference type="AlphaFoldDB" id="A0A1G8SFK3"/>
<dbReference type="Pfam" id="PF00171">
    <property type="entry name" value="Aldedh"/>
    <property type="match status" value="1"/>
</dbReference>
<dbReference type="InterPro" id="IPR015590">
    <property type="entry name" value="Aldehyde_DH_dom"/>
</dbReference>
<organism evidence="6 7">
    <name type="scientific">Natribacillus halophilus</name>
    <dbReference type="NCBI Taxonomy" id="549003"/>
    <lineage>
        <taxon>Bacteria</taxon>
        <taxon>Bacillati</taxon>
        <taxon>Bacillota</taxon>
        <taxon>Bacilli</taxon>
        <taxon>Bacillales</taxon>
        <taxon>Bacillaceae</taxon>
        <taxon>Natribacillus</taxon>
    </lineage>
</organism>
<reference evidence="6 7" key="1">
    <citation type="submission" date="2016-10" db="EMBL/GenBank/DDBJ databases">
        <authorList>
            <person name="de Groot N.N."/>
        </authorList>
    </citation>
    <scope>NUCLEOTIDE SEQUENCE [LARGE SCALE GENOMIC DNA]</scope>
    <source>
        <strain evidence="6 7">DSM 21771</strain>
    </source>
</reference>
<dbReference type="RefSeq" id="WP_176764817.1">
    <property type="nucleotide sequence ID" value="NZ_FNEN01000027.1"/>
</dbReference>
<proteinExistence type="inferred from homology"/>
<evidence type="ECO:0000256" key="3">
    <source>
        <dbReference type="PROSITE-ProRule" id="PRU10007"/>
    </source>
</evidence>
<evidence type="ECO:0000259" key="5">
    <source>
        <dbReference type="Pfam" id="PF00171"/>
    </source>
</evidence>
<dbReference type="FunFam" id="3.40.309.10:FF:000012">
    <property type="entry name" value="Betaine aldehyde dehydrogenase"/>
    <property type="match status" value="1"/>
</dbReference>
<dbReference type="InterPro" id="IPR029510">
    <property type="entry name" value="Ald_DH_CS_GLU"/>
</dbReference>
<keyword evidence="2 4" id="KW-0560">Oxidoreductase</keyword>
<sequence>MQVKIYINGEWQMQEKERLASLINPANGTSIGTTAMATASDAENAISSANQAYNYGEWSAFPPSERAVYLLQIADQLENRKEEISKWETRNNGKPLRETHADVEAASECFRYYAGLISSTDGYTFTSGTEIQGLVTYESIGVCGLIIPWNHPILITAWKTAPALAAGNTIVLKPSEYTPISAYLLYDIFDQVGLPKGVANLIPGDGEEVGATITNSTAIDKISFTGGTETGKKIMAAAANNITNVTLELGGKSPVIVFDDADIEHAVDHALYAIYFGSGQVCSAGSRILVEESVYERFSDHFVARAKQIRVGPGEADGTEMGPLYTEAHMNKVLADIKRGEEEGATLRCGGNRMYGDDLDHGFFVAPTVFTDVNKDMSIVQEEIFGPVVVIQKFTQENEAIALANETKYGLAAAVFTGDSAKGMRVIRGVKAGLTGINNYGMGDVQAPWGGPKMSGIGRSLGPDGLKEFQEAKQINVSLNNEKLGWFSN</sequence>
<dbReference type="Gene3D" id="3.40.605.10">
    <property type="entry name" value="Aldehyde Dehydrogenase, Chain A, domain 1"/>
    <property type="match status" value="1"/>
</dbReference>
<dbReference type="InterPro" id="IPR016162">
    <property type="entry name" value="Ald_DH_N"/>
</dbReference>
<dbReference type="EMBL" id="FNEN01000027">
    <property type="protein sequence ID" value="SDJ27957.1"/>
    <property type="molecule type" value="Genomic_DNA"/>
</dbReference>
<feature type="active site" evidence="3">
    <location>
        <position position="248"/>
    </location>
</feature>
<dbReference type="GO" id="GO:0016620">
    <property type="term" value="F:oxidoreductase activity, acting on the aldehyde or oxo group of donors, NAD or NADP as acceptor"/>
    <property type="evidence" value="ECO:0007669"/>
    <property type="project" value="InterPro"/>
</dbReference>